<comment type="caution">
    <text evidence="1">The sequence shown here is derived from an EMBL/GenBank/DDBJ whole genome shotgun (WGS) entry which is preliminary data.</text>
</comment>
<protein>
    <submittedName>
        <fullName evidence="1">Uncharacterized protein</fullName>
    </submittedName>
</protein>
<organism evidence="1 2">
    <name type="scientific">Myriangium duriaei CBS 260.36</name>
    <dbReference type="NCBI Taxonomy" id="1168546"/>
    <lineage>
        <taxon>Eukaryota</taxon>
        <taxon>Fungi</taxon>
        <taxon>Dikarya</taxon>
        <taxon>Ascomycota</taxon>
        <taxon>Pezizomycotina</taxon>
        <taxon>Dothideomycetes</taxon>
        <taxon>Dothideomycetidae</taxon>
        <taxon>Myriangiales</taxon>
        <taxon>Myriangiaceae</taxon>
        <taxon>Myriangium</taxon>
    </lineage>
</organism>
<keyword evidence="2" id="KW-1185">Reference proteome</keyword>
<dbReference type="AlphaFoldDB" id="A0A9P4MKV1"/>
<dbReference type="Proteomes" id="UP000799439">
    <property type="component" value="Unassembled WGS sequence"/>
</dbReference>
<dbReference type="EMBL" id="ML996081">
    <property type="protein sequence ID" value="KAF2156702.1"/>
    <property type="molecule type" value="Genomic_DNA"/>
</dbReference>
<gene>
    <name evidence="1" type="ORF">K461DRAFT_272779</name>
</gene>
<reference evidence="1" key="1">
    <citation type="journal article" date="2020" name="Stud. Mycol.">
        <title>101 Dothideomycetes genomes: a test case for predicting lifestyles and emergence of pathogens.</title>
        <authorList>
            <person name="Haridas S."/>
            <person name="Albert R."/>
            <person name="Binder M."/>
            <person name="Bloem J."/>
            <person name="Labutti K."/>
            <person name="Salamov A."/>
            <person name="Andreopoulos B."/>
            <person name="Baker S."/>
            <person name="Barry K."/>
            <person name="Bills G."/>
            <person name="Bluhm B."/>
            <person name="Cannon C."/>
            <person name="Castanera R."/>
            <person name="Culley D."/>
            <person name="Daum C."/>
            <person name="Ezra D."/>
            <person name="Gonzalez J."/>
            <person name="Henrissat B."/>
            <person name="Kuo A."/>
            <person name="Liang C."/>
            <person name="Lipzen A."/>
            <person name="Lutzoni F."/>
            <person name="Magnuson J."/>
            <person name="Mondo S."/>
            <person name="Nolan M."/>
            <person name="Ohm R."/>
            <person name="Pangilinan J."/>
            <person name="Park H.-J."/>
            <person name="Ramirez L."/>
            <person name="Alfaro M."/>
            <person name="Sun H."/>
            <person name="Tritt A."/>
            <person name="Yoshinaga Y."/>
            <person name="Zwiers L.-H."/>
            <person name="Turgeon B."/>
            <person name="Goodwin S."/>
            <person name="Spatafora J."/>
            <person name="Crous P."/>
            <person name="Grigoriev I."/>
        </authorList>
    </citation>
    <scope>NUCLEOTIDE SEQUENCE</scope>
    <source>
        <strain evidence="1">CBS 260.36</strain>
    </source>
</reference>
<accession>A0A9P4MKV1</accession>
<evidence type="ECO:0000313" key="2">
    <source>
        <dbReference type="Proteomes" id="UP000799439"/>
    </source>
</evidence>
<dbReference type="OrthoDB" id="2563155at2759"/>
<proteinExistence type="predicted"/>
<sequence length="343" mass="38442">MAYIPPALRVKQGFKVKDECSTGDLSSIPAKLAVNLSAIPIDDILAHFWSSSDSTTEPDTSSPVPERSTLNGSAYPDQLAFVLLFLDANSSFESDGVIYAKTNLQLLSSYKHHVGRRHSGAPQRTSGNELNKKVEVVTKDELGIKDRSVTEDQTDIKDDVGVTNGETTVDQEIAHKNASEVNHVSAALAEVDLAEHCNTKDKQCCNDDHYIKDKTSASVDSGAIPFFIQTRRPYRSFTPKDHFRFHGYFVISSITFHDAGSDSLKEMLERKWNIRDHYGKKVQKTRPLEAWKQSLRTEWAEICFCRNEEYERVHGVPRIAATDGSGHEVKSVNELLKESREQL</sequence>
<evidence type="ECO:0000313" key="1">
    <source>
        <dbReference type="EMBL" id="KAF2156702.1"/>
    </source>
</evidence>
<name>A0A9P4MKV1_9PEZI</name>